<dbReference type="AlphaFoldDB" id="A0AA87ZGI4"/>
<evidence type="ECO:0008006" key="3">
    <source>
        <dbReference type="Google" id="ProtNLM"/>
    </source>
</evidence>
<evidence type="ECO:0000313" key="1">
    <source>
        <dbReference type="EMBL" id="GMN36449.1"/>
    </source>
</evidence>
<comment type="caution">
    <text evidence="1">The sequence shown here is derived from an EMBL/GenBank/DDBJ whole genome shotgun (WGS) entry which is preliminary data.</text>
</comment>
<accession>A0AA87ZGI4</accession>
<dbReference type="PANTHER" id="PTHR31579">
    <property type="entry name" value="OS03G0796600 PROTEIN"/>
    <property type="match status" value="1"/>
</dbReference>
<reference evidence="1" key="1">
    <citation type="submission" date="2023-07" db="EMBL/GenBank/DDBJ databases">
        <title>draft genome sequence of fig (Ficus carica).</title>
        <authorList>
            <person name="Takahashi T."/>
            <person name="Nishimura K."/>
        </authorList>
    </citation>
    <scope>NUCLEOTIDE SEQUENCE</scope>
</reference>
<dbReference type="Pfam" id="PF04720">
    <property type="entry name" value="PDDEXK_6"/>
    <property type="match status" value="1"/>
</dbReference>
<dbReference type="Gramene" id="FCD_00029247-RA">
    <property type="protein sequence ID" value="FCD_00029247-RA:cds"/>
    <property type="gene ID" value="FCD_00029247"/>
</dbReference>
<organism evidence="1 2">
    <name type="scientific">Ficus carica</name>
    <name type="common">Common fig</name>
    <dbReference type="NCBI Taxonomy" id="3494"/>
    <lineage>
        <taxon>Eukaryota</taxon>
        <taxon>Viridiplantae</taxon>
        <taxon>Streptophyta</taxon>
        <taxon>Embryophyta</taxon>
        <taxon>Tracheophyta</taxon>
        <taxon>Spermatophyta</taxon>
        <taxon>Magnoliopsida</taxon>
        <taxon>eudicotyledons</taxon>
        <taxon>Gunneridae</taxon>
        <taxon>Pentapetalae</taxon>
        <taxon>rosids</taxon>
        <taxon>fabids</taxon>
        <taxon>Rosales</taxon>
        <taxon>Moraceae</taxon>
        <taxon>Ficeae</taxon>
        <taxon>Ficus</taxon>
    </lineage>
</organism>
<dbReference type="PANTHER" id="PTHR31579:SF42">
    <property type="entry name" value="DUF506 FAMILY PROTEIN (DUF506)"/>
    <property type="match status" value="1"/>
</dbReference>
<sequence length="303" mass="34303">MRFTRVAAAFDEAARVRLCESSGSEHSPELSDLVNSFIERDNGWEGGDIFDHDEEIDKDIERINDEGSDNGCDWSDESEKKDVQLKSLLMGNHDGDDHMIKQKIRDEAVGIIGLGDVRSDQGFKRRLMDHLRAKGFDAGLCKSKWERSKRFPAGVYEYVDVNFQGTRYVVEAFLVGEFEIARPTDRYAALLEIFPTIFVGKVGELKQVVRLMCSAIKQSMKRNDMPMPPWRRNAYMQTKWFGTYKRTTNATPSKKGSKQNEAFDGKRSVGFEALPKMPNFCRADFATRVGGLRVGNLTAAFNG</sequence>
<name>A0AA87ZGI4_FICCA</name>
<protein>
    <recommendedName>
        <fullName evidence="3">DUF506 family protein</fullName>
    </recommendedName>
</protein>
<dbReference type="EMBL" id="BTGU01000006">
    <property type="protein sequence ID" value="GMN36449.1"/>
    <property type="molecule type" value="Genomic_DNA"/>
</dbReference>
<dbReference type="Proteomes" id="UP001187192">
    <property type="component" value="Unassembled WGS sequence"/>
</dbReference>
<dbReference type="NCBIfam" id="TIGR01615">
    <property type="entry name" value="A_thal_3542"/>
    <property type="match status" value="1"/>
</dbReference>
<keyword evidence="2" id="KW-1185">Reference proteome</keyword>
<proteinExistence type="predicted"/>
<evidence type="ECO:0000313" key="2">
    <source>
        <dbReference type="Proteomes" id="UP001187192"/>
    </source>
</evidence>
<gene>
    <name evidence="1" type="ORF">TIFTF001_006029</name>
</gene>
<dbReference type="InterPro" id="IPR006502">
    <property type="entry name" value="PDDEXK-like"/>
</dbReference>